<evidence type="ECO:0000313" key="3">
    <source>
        <dbReference type="EMBL" id="NTS33087.1"/>
    </source>
</evidence>
<accession>A0A849VXR9</accession>
<dbReference type="InterPro" id="IPR050447">
    <property type="entry name" value="Erg6_SMT_methyltransf"/>
</dbReference>
<dbReference type="PANTHER" id="PTHR44068">
    <property type="entry name" value="ZGC:194242"/>
    <property type="match status" value="1"/>
</dbReference>
<dbReference type="Pfam" id="PF08241">
    <property type="entry name" value="Methyltransf_11"/>
    <property type="match status" value="1"/>
</dbReference>
<dbReference type="EMBL" id="JABUMX010000004">
    <property type="protein sequence ID" value="NTS33087.1"/>
    <property type="molecule type" value="Genomic_DNA"/>
</dbReference>
<organism evidence="3 4">
    <name type="scientific">Phyllobacterium pellucidum</name>
    <dbReference type="NCBI Taxonomy" id="2740464"/>
    <lineage>
        <taxon>Bacteria</taxon>
        <taxon>Pseudomonadati</taxon>
        <taxon>Pseudomonadota</taxon>
        <taxon>Alphaproteobacteria</taxon>
        <taxon>Hyphomicrobiales</taxon>
        <taxon>Phyllobacteriaceae</taxon>
        <taxon>Phyllobacterium</taxon>
    </lineage>
</organism>
<reference evidence="3 4" key="1">
    <citation type="submission" date="2020-05" db="EMBL/GenBank/DDBJ databases">
        <authorList>
            <person name="Kim M.K."/>
        </authorList>
    </citation>
    <scope>NUCLEOTIDE SEQUENCE [LARGE SCALE GENOMIC DNA]</scope>
    <source>
        <strain evidence="3 4">BT25</strain>
    </source>
</reference>
<dbReference type="RefSeq" id="WP_113281360.1">
    <property type="nucleotide sequence ID" value="NZ_JABUMX010000004.1"/>
</dbReference>
<evidence type="ECO:0000313" key="4">
    <source>
        <dbReference type="Proteomes" id="UP000550508"/>
    </source>
</evidence>
<dbReference type="InterPro" id="IPR013216">
    <property type="entry name" value="Methyltransf_11"/>
</dbReference>
<dbReference type="GO" id="GO:0008757">
    <property type="term" value="F:S-adenosylmethionine-dependent methyltransferase activity"/>
    <property type="evidence" value="ECO:0007669"/>
    <property type="project" value="InterPro"/>
</dbReference>
<gene>
    <name evidence="3" type="ORF">HQ945_17645</name>
</gene>
<keyword evidence="4" id="KW-1185">Reference proteome</keyword>
<dbReference type="SUPFAM" id="SSF53335">
    <property type="entry name" value="S-adenosyl-L-methionine-dependent methyltransferases"/>
    <property type="match status" value="1"/>
</dbReference>
<dbReference type="AlphaFoldDB" id="A0A849VXR9"/>
<proteinExistence type="predicted"/>
<evidence type="ECO:0000259" key="2">
    <source>
        <dbReference type="Pfam" id="PF08241"/>
    </source>
</evidence>
<dbReference type="Proteomes" id="UP000550508">
    <property type="component" value="Unassembled WGS sequence"/>
</dbReference>
<dbReference type="GO" id="GO:0032259">
    <property type="term" value="P:methylation"/>
    <property type="evidence" value="ECO:0007669"/>
    <property type="project" value="UniProtKB-KW"/>
</dbReference>
<dbReference type="PANTHER" id="PTHR44068:SF11">
    <property type="entry name" value="GERANYL DIPHOSPHATE 2-C-METHYLTRANSFERASE"/>
    <property type="match status" value="1"/>
</dbReference>
<dbReference type="CDD" id="cd02440">
    <property type="entry name" value="AdoMet_MTases"/>
    <property type="match status" value="1"/>
</dbReference>
<dbReference type="InterPro" id="IPR029063">
    <property type="entry name" value="SAM-dependent_MTases_sf"/>
</dbReference>
<feature type="domain" description="Methyltransferase type 11" evidence="2">
    <location>
        <begin position="69"/>
        <end position="166"/>
    </location>
</feature>
<protein>
    <submittedName>
        <fullName evidence="3">Class I SAM-dependent methyltransferase</fullName>
    </submittedName>
</protein>
<keyword evidence="1 3" id="KW-0808">Transferase</keyword>
<dbReference type="Gene3D" id="3.40.50.150">
    <property type="entry name" value="Vaccinia Virus protein VP39"/>
    <property type="match status" value="1"/>
</dbReference>
<evidence type="ECO:0000256" key="1">
    <source>
        <dbReference type="ARBA" id="ARBA00022679"/>
    </source>
</evidence>
<keyword evidence="3" id="KW-0489">Methyltransferase</keyword>
<name>A0A849VXR9_9HYPH</name>
<comment type="caution">
    <text evidence="3">The sequence shown here is derived from an EMBL/GenBank/DDBJ whole genome shotgun (WGS) entry which is preliminary data.</text>
</comment>
<sequence>MSIEEQVARHYTHGSLEKAILSALIAAGKDIDTLTASDLAPIDEFHFGWLPATIELGRSLRIEPQMHLLDVGCGIGGPARYLAETYECRITGVDLTDEFVEVARALTDRCGLDDRIDFHQASALALPFDEGSFDAAYMIHVGMNIEDKHTLFAEVWRVLKPGGRFVDYDIMRVGDAPLNYPMPWAMNKETSFVETPGFYNKTLSAAGFEIQAKNSRRDLAIKIVREMQAKAAAEGPPVLSGQIIMGPTAKQRLANAFEALENGIIEPIEIVARA</sequence>